<dbReference type="Gene3D" id="3.30.720.50">
    <property type="match status" value="1"/>
</dbReference>
<dbReference type="PROSITE" id="PS00518">
    <property type="entry name" value="ZF_RING_1"/>
    <property type="match status" value="1"/>
</dbReference>
<dbReference type="SUPFAM" id="SSF117839">
    <property type="entry name" value="WWE domain"/>
    <property type="match status" value="1"/>
</dbReference>
<evidence type="ECO:0000256" key="2">
    <source>
        <dbReference type="ARBA" id="ARBA00022771"/>
    </source>
</evidence>
<dbReference type="InterPro" id="IPR033509">
    <property type="entry name" value="RNF146"/>
</dbReference>
<dbReference type="WBParaSite" id="Csp11.Scaffold629.g10161.t1">
    <property type="protein sequence ID" value="Csp11.Scaffold629.g10161.t1"/>
    <property type="gene ID" value="Csp11.Scaffold629.g10161"/>
</dbReference>
<evidence type="ECO:0000313" key="8">
    <source>
        <dbReference type="Proteomes" id="UP000095282"/>
    </source>
</evidence>
<dbReference type="Gene3D" id="3.30.40.10">
    <property type="entry name" value="Zinc/RING finger domain, C3HC4 (zinc finger)"/>
    <property type="match status" value="1"/>
</dbReference>
<dbReference type="InterPro" id="IPR037197">
    <property type="entry name" value="WWE_dom_sf"/>
</dbReference>
<dbReference type="SUPFAM" id="SSF57850">
    <property type="entry name" value="RING/U-box"/>
    <property type="match status" value="1"/>
</dbReference>
<dbReference type="SMART" id="SM00678">
    <property type="entry name" value="WWE"/>
    <property type="match status" value="1"/>
</dbReference>
<dbReference type="GO" id="GO:0005634">
    <property type="term" value="C:nucleus"/>
    <property type="evidence" value="ECO:0007669"/>
    <property type="project" value="TreeGrafter"/>
</dbReference>
<dbReference type="InterPro" id="IPR018123">
    <property type="entry name" value="WWE-dom_subgr"/>
</dbReference>
<comment type="subcellular location">
    <subcellularLocation>
        <location evidence="5">Cytoplasm</location>
        <location evidence="5">Cytosol</location>
    </subcellularLocation>
</comment>
<dbReference type="PROSITE" id="PS50089">
    <property type="entry name" value="ZF_RING_2"/>
    <property type="match status" value="1"/>
</dbReference>
<reference evidence="9" key="1">
    <citation type="submission" date="2016-11" db="UniProtKB">
        <authorList>
            <consortium name="WormBaseParasite"/>
        </authorList>
    </citation>
    <scope>IDENTIFICATION</scope>
</reference>
<evidence type="ECO:0000256" key="3">
    <source>
        <dbReference type="ARBA" id="ARBA00022833"/>
    </source>
</evidence>
<dbReference type="InterPro" id="IPR017907">
    <property type="entry name" value="Znf_RING_CS"/>
</dbReference>
<keyword evidence="3 5" id="KW-0862">Zinc</keyword>
<dbReference type="InterPro" id="IPR004170">
    <property type="entry name" value="WWE_dom"/>
</dbReference>
<name>A0A1I7TNE0_9PELO</name>
<dbReference type="InterPro" id="IPR001841">
    <property type="entry name" value="Znf_RING"/>
</dbReference>
<protein>
    <recommendedName>
        <fullName evidence="5">E3 ubiquitin-protein ligase</fullName>
        <ecNumber evidence="5">2.3.2.27</ecNumber>
    </recommendedName>
</protein>
<comment type="function">
    <text evidence="5">E3 ubiquitin-protein ligase that specifically binds poly-ADP-ribosylated proteins and mediates their ubiquitination and subsequent degradation.</text>
</comment>
<evidence type="ECO:0000256" key="5">
    <source>
        <dbReference type="RuleBase" id="RU367115"/>
    </source>
</evidence>
<dbReference type="GO" id="GO:0061630">
    <property type="term" value="F:ubiquitin protein ligase activity"/>
    <property type="evidence" value="ECO:0007669"/>
    <property type="project" value="UniProtKB-UniRule"/>
</dbReference>
<dbReference type="GO" id="GO:0051865">
    <property type="term" value="P:protein autoubiquitination"/>
    <property type="evidence" value="ECO:0007669"/>
    <property type="project" value="UniProtKB-UniRule"/>
</dbReference>
<dbReference type="GO" id="GO:0072572">
    <property type="term" value="F:poly-ADP-D-ribose binding"/>
    <property type="evidence" value="ECO:0007669"/>
    <property type="project" value="UniProtKB-UniRule"/>
</dbReference>
<dbReference type="GO" id="GO:0008270">
    <property type="term" value="F:zinc ion binding"/>
    <property type="evidence" value="ECO:0007669"/>
    <property type="project" value="UniProtKB-UniRule"/>
</dbReference>
<keyword evidence="5" id="KW-0808">Transferase</keyword>
<sequence>MKRAAPPNNFNQPKRSGPSIASDIDCPICHGKAIMPVTLACHHKMCFMCMKGLTMHQQTQEHFSCPLCRHQIDREFVNGHVQQISIYAQLPRNYDTLGDTDEQEEEEEDEDIKPDVEELNARMAAENASNATAVQVGESSNAVVANDAVSENRAVRREDCSSEHYWLYECRSAGWWRYEARDEKFVDAAYRDPTAGVKRIVLTFGKPYMFDFDRMVQYQEGDMASERKIEVVDKDQMRNYNVVGTGGVRQADVWTVD</sequence>
<evidence type="ECO:0000259" key="6">
    <source>
        <dbReference type="PROSITE" id="PS50089"/>
    </source>
</evidence>
<dbReference type="SMART" id="SM00184">
    <property type="entry name" value="RING"/>
    <property type="match status" value="1"/>
</dbReference>
<dbReference type="Pfam" id="PF02825">
    <property type="entry name" value="WWE"/>
    <property type="match status" value="1"/>
</dbReference>
<proteinExistence type="predicted"/>
<dbReference type="InterPro" id="IPR013083">
    <property type="entry name" value="Znf_RING/FYVE/PHD"/>
</dbReference>
<dbReference type="Proteomes" id="UP000095282">
    <property type="component" value="Unplaced"/>
</dbReference>
<feature type="domain" description="RING-type" evidence="6">
    <location>
        <begin position="26"/>
        <end position="69"/>
    </location>
</feature>
<dbReference type="PANTHER" id="PTHR13417">
    <property type="entry name" value="E3 UBIQUITIN-PROTEIN LIGASE RNF146"/>
    <property type="match status" value="1"/>
</dbReference>
<dbReference type="GO" id="GO:0016055">
    <property type="term" value="P:Wnt signaling pathway"/>
    <property type="evidence" value="ECO:0007669"/>
    <property type="project" value="InterPro"/>
</dbReference>
<comment type="domain">
    <text evidence="5">The WWE domain mediates non-covalent poly(ADP-ribose)-binding.</text>
</comment>
<comment type="pathway">
    <text evidence="5">Protein modification; protein ubiquitination.</text>
</comment>
<feature type="domain" description="WWE" evidence="7">
    <location>
        <begin position="150"/>
        <end position="231"/>
    </location>
</feature>
<keyword evidence="1 5" id="KW-0479">Metal-binding</keyword>
<evidence type="ECO:0000256" key="1">
    <source>
        <dbReference type="ARBA" id="ARBA00022723"/>
    </source>
</evidence>
<dbReference type="PROSITE" id="PS50918">
    <property type="entry name" value="WWE"/>
    <property type="match status" value="1"/>
</dbReference>
<dbReference type="AlphaFoldDB" id="A0A1I7TNE0"/>
<accession>A0A1I7TNE0</accession>
<keyword evidence="8" id="KW-1185">Reference proteome</keyword>
<evidence type="ECO:0000259" key="7">
    <source>
        <dbReference type="PROSITE" id="PS50918"/>
    </source>
</evidence>
<dbReference type="eggNOG" id="KOG0824">
    <property type="taxonomic scope" value="Eukaryota"/>
</dbReference>
<comment type="PTM">
    <text evidence="5">Ubiquitinated; autoubiquitinated.</text>
</comment>
<keyword evidence="2 4" id="KW-0863">Zinc-finger</keyword>
<dbReference type="GO" id="GO:0006511">
    <property type="term" value="P:ubiquitin-dependent protein catabolic process"/>
    <property type="evidence" value="ECO:0007669"/>
    <property type="project" value="UniProtKB-UniRule"/>
</dbReference>
<dbReference type="Pfam" id="PF00097">
    <property type="entry name" value="zf-C3HC4"/>
    <property type="match status" value="1"/>
</dbReference>
<keyword evidence="5" id="KW-0833">Ubl conjugation pathway</keyword>
<dbReference type="InterPro" id="IPR018957">
    <property type="entry name" value="Znf_C3HC4_RING-type"/>
</dbReference>
<dbReference type="EC" id="2.3.2.27" evidence="5"/>
<evidence type="ECO:0000313" key="9">
    <source>
        <dbReference type="WBParaSite" id="Csp11.Scaffold629.g10161.t1"/>
    </source>
</evidence>
<organism evidence="8 9">
    <name type="scientific">Caenorhabditis tropicalis</name>
    <dbReference type="NCBI Taxonomy" id="1561998"/>
    <lineage>
        <taxon>Eukaryota</taxon>
        <taxon>Metazoa</taxon>
        <taxon>Ecdysozoa</taxon>
        <taxon>Nematoda</taxon>
        <taxon>Chromadorea</taxon>
        <taxon>Rhabditida</taxon>
        <taxon>Rhabditina</taxon>
        <taxon>Rhabditomorpha</taxon>
        <taxon>Rhabditoidea</taxon>
        <taxon>Rhabditidae</taxon>
        <taxon>Peloderinae</taxon>
        <taxon>Caenorhabditis</taxon>
    </lineage>
</organism>
<evidence type="ECO:0000256" key="4">
    <source>
        <dbReference type="PROSITE-ProRule" id="PRU00175"/>
    </source>
</evidence>
<dbReference type="STRING" id="1561998.A0A1I7TNE0"/>
<dbReference type="PANTHER" id="PTHR13417:SF2">
    <property type="entry name" value="E3 UBIQUITIN-PROTEIN LIGASE RNF146"/>
    <property type="match status" value="1"/>
</dbReference>
<comment type="catalytic activity">
    <reaction evidence="5">
        <text>S-ubiquitinyl-[E2 ubiquitin-conjugating enzyme]-L-cysteine + [acceptor protein]-L-lysine = [E2 ubiquitin-conjugating enzyme]-L-cysteine + N(6)-ubiquitinyl-[acceptor protein]-L-lysine.</text>
        <dbReference type="EC" id="2.3.2.27"/>
    </reaction>
</comment>
<dbReference type="GO" id="GO:0005829">
    <property type="term" value="C:cytosol"/>
    <property type="evidence" value="ECO:0007669"/>
    <property type="project" value="UniProtKB-SubCell"/>
</dbReference>
<keyword evidence="5" id="KW-0963">Cytoplasm</keyword>